<dbReference type="Pfam" id="PF00892">
    <property type="entry name" value="EamA"/>
    <property type="match status" value="2"/>
</dbReference>
<dbReference type="PANTHER" id="PTHR32322:SF18">
    <property type="entry name" value="S-ADENOSYLMETHIONINE_S-ADENOSYLHOMOCYSTEINE TRANSPORTER"/>
    <property type="match status" value="1"/>
</dbReference>
<feature type="transmembrane region" description="Helical" evidence="6">
    <location>
        <begin position="133"/>
        <end position="154"/>
    </location>
</feature>
<feature type="transmembrane region" description="Helical" evidence="6">
    <location>
        <begin position="74"/>
        <end position="93"/>
    </location>
</feature>
<dbReference type="InterPro" id="IPR050638">
    <property type="entry name" value="AA-Vitamin_Transporters"/>
</dbReference>
<comment type="caution">
    <text evidence="8">The sequence shown here is derived from an EMBL/GenBank/DDBJ whole genome shotgun (WGS) entry which is preliminary data.</text>
</comment>
<dbReference type="InterPro" id="IPR000620">
    <property type="entry name" value="EamA_dom"/>
</dbReference>
<dbReference type="InterPro" id="IPR037185">
    <property type="entry name" value="EmrE-like"/>
</dbReference>
<evidence type="ECO:0000256" key="4">
    <source>
        <dbReference type="ARBA" id="ARBA00022989"/>
    </source>
</evidence>
<evidence type="ECO:0000256" key="3">
    <source>
        <dbReference type="ARBA" id="ARBA00022692"/>
    </source>
</evidence>
<comment type="subcellular location">
    <subcellularLocation>
        <location evidence="1">Cell membrane</location>
        <topology evidence="1">Multi-pass membrane protein</topology>
    </subcellularLocation>
</comment>
<keyword evidence="4 6" id="KW-1133">Transmembrane helix</keyword>
<evidence type="ECO:0000259" key="7">
    <source>
        <dbReference type="Pfam" id="PF00892"/>
    </source>
</evidence>
<feature type="transmembrane region" description="Helical" evidence="6">
    <location>
        <begin position="99"/>
        <end position="121"/>
    </location>
</feature>
<feature type="transmembrane region" description="Helical" evidence="6">
    <location>
        <begin position="276"/>
        <end position="296"/>
    </location>
</feature>
<reference evidence="8 9" key="1">
    <citation type="submission" date="2020-08" db="EMBL/GenBank/DDBJ databases">
        <title>Genome public.</title>
        <authorList>
            <person name="Liu C."/>
            <person name="Sun Q."/>
        </authorList>
    </citation>
    <scope>NUCLEOTIDE SEQUENCE [LARGE SCALE GENOMIC DNA]</scope>
    <source>
        <strain evidence="8 9">New-7</strain>
    </source>
</reference>
<feature type="domain" description="EamA" evidence="7">
    <location>
        <begin position="158"/>
        <end position="293"/>
    </location>
</feature>
<evidence type="ECO:0000256" key="6">
    <source>
        <dbReference type="SAM" id="Phobius"/>
    </source>
</evidence>
<dbReference type="Proteomes" id="UP000636891">
    <property type="component" value="Unassembled WGS sequence"/>
</dbReference>
<evidence type="ECO:0000256" key="1">
    <source>
        <dbReference type="ARBA" id="ARBA00004651"/>
    </source>
</evidence>
<gene>
    <name evidence="8" type="ORF">H8S08_11000</name>
</gene>
<evidence type="ECO:0000313" key="9">
    <source>
        <dbReference type="Proteomes" id="UP000636891"/>
    </source>
</evidence>
<keyword evidence="5 6" id="KW-0472">Membrane</keyword>
<dbReference type="EMBL" id="JACOOK010000006">
    <property type="protein sequence ID" value="MBC5617539.1"/>
    <property type="molecule type" value="Genomic_DNA"/>
</dbReference>
<feature type="transmembrane region" description="Helical" evidence="6">
    <location>
        <begin position="220"/>
        <end position="241"/>
    </location>
</feature>
<feature type="transmembrane region" description="Helical" evidence="6">
    <location>
        <begin position="160"/>
        <end position="176"/>
    </location>
</feature>
<dbReference type="PANTHER" id="PTHR32322">
    <property type="entry name" value="INNER MEMBRANE TRANSPORTER"/>
    <property type="match status" value="1"/>
</dbReference>
<keyword evidence="2" id="KW-1003">Cell membrane</keyword>
<feature type="domain" description="EamA" evidence="7">
    <location>
        <begin position="9"/>
        <end position="143"/>
    </location>
</feature>
<sequence length="308" mass="33540">MNALQNKTKAHLGLILANLVWAMNYPFYKMIMPQYMSPYALATLAVSIAAILALLSFFFVPVERVQRKGDIVKFIGAAVLMGVAKKLFLMVGIQHTSPIDASIIATLGPILVLVISVFFLIDRFTPMKIVGMVIGLAGALVVILSNSGTTAATAKLGGDAIVFLGIVSSSFSMVWLKDLIMRYKPITLLRWMYPLAALMLLPFGLSSVIHTDFAAIPPHIWWVIAYAVLLPSFGPNYLLIFSLHYVKPTISSVYFYLQPVIATGLSVALGMDKLSWDRGLASIAVFVGVLLVVNAYKNHPSAPRHGGE</sequence>
<feature type="transmembrane region" description="Helical" evidence="6">
    <location>
        <begin position="38"/>
        <end position="62"/>
    </location>
</feature>
<organism evidence="8 9">
    <name type="scientific">Alistipes hominis</name>
    <dbReference type="NCBI Taxonomy" id="2763015"/>
    <lineage>
        <taxon>Bacteria</taxon>
        <taxon>Pseudomonadati</taxon>
        <taxon>Bacteroidota</taxon>
        <taxon>Bacteroidia</taxon>
        <taxon>Bacteroidales</taxon>
        <taxon>Rikenellaceae</taxon>
        <taxon>Alistipes</taxon>
    </lineage>
</organism>
<dbReference type="SUPFAM" id="SSF103481">
    <property type="entry name" value="Multidrug resistance efflux transporter EmrE"/>
    <property type="match status" value="2"/>
</dbReference>
<accession>A0ABR7CPL1</accession>
<evidence type="ECO:0000256" key="5">
    <source>
        <dbReference type="ARBA" id="ARBA00023136"/>
    </source>
</evidence>
<keyword evidence="9" id="KW-1185">Reference proteome</keyword>
<dbReference type="RefSeq" id="WP_172970765.1">
    <property type="nucleotide sequence ID" value="NZ_JACOOK010000006.1"/>
</dbReference>
<proteinExistence type="predicted"/>
<evidence type="ECO:0000313" key="8">
    <source>
        <dbReference type="EMBL" id="MBC5617539.1"/>
    </source>
</evidence>
<feature type="transmembrane region" description="Helical" evidence="6">
    <location>
        <begin position="253"/>
        <end position="270"/>
    </location>
</feature>
<name>A0ABR7CPL1_9BACT</name>
<protein>
    <submittedName>
        <fullName evidence="8">DMT family transporter</fullName>
    </submittedName>
</protein>
<keyword evidence="3 6" id="KW-0812">Transmembrane</keyword>
<evidence type="ECO:0000256" key="2">
    <source>
        <dbReference type="ARBA" id="ARBA00022475"/>
    </source>
</evidence>
<feature type="transmembrane region" description="Helical" evidence="6">
    <location>
        <begin position="188"/>
        <end position="208"/>
    </location>
</feature>